<dbReference type="Proteomes" id="UP001153069">
    <property type="component" value="Unassembled WGS sequence"/>
</dbReference>
<organism evidence="2 3">
    <name type="scientific">Seminavis robusta</name>
    <dbReference type="NCBI Taxonomy" id="568900"/>
    <lineage>
        <taxon>Eukaryota</taxon>
        <taxon>Sar</taxon>
        <taxon>Stramenopiles</taxon>
        <taxon>Ochrophyta</taxon>
        <taxon>Bacillariophyta</taxon>
        <taxon>Bacillariophyceae</taxon>
        <taxon>Bacillariophycidae</taxon>
        <taxon>Naviculales</taxon>
        <taxon>Naviculaceae</taxon>
        <taxon>Seminavis</taxon>
    </lineage>
</organism>
<feature type="compositionally biased region" description="Basic residues" evidence="1">
    <location>
        <begin position="278"/>
        <end position="288"/>
    </location>
</feature>
<comment type="caution">
    <text evidence="2">The sequence shown here is derived from an EMBL/GenBank/DDBJ whole genome shotgun (WGS) entry which is preliminary data.</text>
</comment>
<dbReference type="EMBL" id="CAICTM010000456">
    <property type="protein sequence ID" value="CAB9510884.1"/>
    <property type="molecule type" value="Genomic_DNA"/>
</dbReference>
<reference evidence="2" key="1">
    <citation type="submission" date="2020-06" db="EMBL/GenBank/DDBJ databases">
        <authorList>
            <consortium name="Plant Systems Biology data submission"/>
        </authorList>
    </citation>
    <scope>NUCLEOTIDE SEQUENCE</scope>
    <source>
        <strain evidence="2">D6</strain>
    </source>
</reference>
<feature type="region of interest" description="Disordered" evidence="1">
    <location>
        <begin position="263"/>
        <end position="288"/>
    </location>
</feature>
<proteinExistence type="predicted"/>
<gene>
    <name evidence="2" type="ORF">SEMRO_457_G146960.1</name>
</gene>
<name>A0A9N8E184_9STRA</name>
<feature type="region of interest" description="Disordered" evidence="1">
    <location>
        <begin position="1"/>
        <end position="52"/>
    </location>
</feature>
<protein>
    <submittedName>
        <fullName evidence="2">Uncharacterized protein</fullName>
    </submittedName>
</protein>
<sequence length="492" mass="54139">MDQQQPHHHQQQQQQQRRFPTARSVSPELPQESIQSFSSNYTPRPPATNFRSQRITSPLSSASYISGAAPPLLLQPPTAATGFFPSGTTTTTTSMDVEMDQKLPPSSAAAPAADLPLATAQKKQAIGSIPMLPSFHIKERTAIQIPESTLSSSLLLDRILEYLRLHSISYECEPNTGCLECQASTDDVVGFGIQLWRAHENGQKVFWLEASRRDGCSIAMNAIRRSLIRHVRGEQQQDNSMNPAAPSAASLLGRRSHNDLVGSAASSPVNNPACPMSRNKRQRSLSPHRARLNCQDALSISLRLLNSTSPDQNELGLQSLTVITDPRLVDPTDAAFAARVVILGEGTMGVPLQFFLTRILQAVHPKKAHQQWPAAAAKLYHLTLHVLANALQVLEDNDNNHPINLACPLWQVVMECLLFSMDHADKHPHEATLAVKCIRHLLPATKRAVAFAQHSQQLNLSAMQASSTRALQFGKTHHKALEQESQRLLLKL</sequence>
<keyword evidence="3" id="KW-1185">Reference proteome</keyword>
<evidence type="ECO:0000313" key="3">
    <source>
        <dbReference type="Proteomes" id="UP001153069"/>
    </source>
</evidence>
<feature type="compositionally biased region" description="Basic residues" evidence="1">
    <location>
        <begin position="1"/>
        <end position="10"/>
    </location>
</feature>
<feature type="compositionally biased region" description="Polar residues" evidence="1">
    <location>
        <begin position="32"/>
        <end position="42"/>
    </location>
</feature>
<dbReference type="AlphaFoldDB" id="A0A9N8E184"/>
<evidence type="ECO:0000256" key="1">
    <source>
        <dbReference type="SAM" id="MobiDB-lite"/>
    </source>
</evidence>
<accession>A0A9N8E184</accession>
<evidence type="ECO:0000313" key="2">
    <source>
        <dbReference type="EMBL" id="CAB9510884.1"/>
    </source>
</evidence>